<dbReference type="eggNOG" id="COG0024">
    <property type="taxonomic scope" value="Bacteria"/>
</dbReference>
<reference evidence="10" key="1">
    <citation type="submission" date="2012-02" db="EMBL/GenBank/DDBJ databases">
        <title>The complete genome of Halobacteroides halobius DSM 5150.</title>
        <authorList>
            <person name="Lucas S."/>
            <person name="Copeland A."/>
            <person name="Lapidus A."/>
            <person name="Glavina del Rio T."/>
            <person name="Dalin E."/>
            <person name="Tice H."/>
            <person name="Bruce D."/>
            <person name="Goodwin L."/>
            <person name="Pitluck S."/>
            <person name="Peters L."/>
            <person name="Mikhailova N."/>
            <person name="Gu W."/>
            <person name="Kyrpides N."/>
            <person name="Mavromatis K."/>
            <person name="Ivanova N."/>
            <person name="Brettin T."/>
            <person name="Detter J.C."/>
            <person name="Han C."/>
            <person name="Larimer F."/>
            <person name="Land M."/>
            <person name="Hauser L."/>
            <person name="Markowitz V."/>
            <person name="Cheng J.-F."/>
            <person name="Hugenholtz P."/>
            <person name="Woyke T."/>
            <person name="Wu D."/>
            <person name="Tindall B."/>
            <person name="Pomrenke H."/>
            <person name="Brambilla E."/>
            <person name="Klenk H.-P."/>
            <person name="Eisen J.A."/>
        </authorList>
    </citation>
    <scope>NUCLEOTIDE SEQUENCE [LARGE SCALE GENOMIC DNA]</scope>
    <source>
        <strain evidence="10">ATCC 35273 / DSM 5150 / MD-1</strain>
    </source>
</reference>
<comment type="similarity">
    <text evidence="6">Belongs to the peptidase M24A family. Methionine aminopeptidase type 1 subfamily.</text>
</comment>
<dbReference type="EMBL" id="CP003359">
    <property type="protein sequence ID" value="AGB40222.1"/>
    <property type="molecule type" value="Genomic_DNA"/>
</dbReference>
<evidence type="ECO:0000313" key="10">
    <source>
        <dbReference type="Proteomes" id="UP000010880"/>
    </source>
</evidence>
<keyword evidence="10" id="KW-1185">Reference proteome</keyword>
<comment type="function">
    <text evidence="1 6">Removes the N-terminal methionine from nascent proteins. The N-terminal methionine is often cleaved when the second residue in the primary sequence is small and uncharged (Met-Ala-, Cys, Gly, Pro, Ser, Thr, or Val). Requires deformylation of the N(alpha)-formylated initiator methionine before it can be hydrolyzed.</text>
</comment>
<dbReference type="PANTHER" id="PTHR43330:SF27">
    <property type="entry name" value="METHIONINE AMINOPEPTIDASE"/>
    <property type="match status" value="1"/>
</dbReference>
<evidence type="ECO:0000256" key="1">
    <source>
        <dbReference type="ARBA" id="ARBA00002521"/>
    </source>
</evidence>
<evidence type="ECO:0000256" key="4">
    <source>
        <dbReference type="ARBA" id="ARBA00022723"/>
    </source>
</evidence>
<dbReference type="EC" id="3.4.11.18" evidence="6 7"/>
<feature type="domain" description="Peptidase M24" evidence="8">
    <location>
        <begin position="11"/>
        <end position="239"/>
    </location>
</feature>
<dbReference type="KEGG" id="hhl:Halha_0210"/>
<dbReference type="InterPro" id="IPR000994">
    <property type="entry name" value="Pept_M24"/>
</dbReference>
<feature type="binding site" evidence="6">
    <location>
        <position position="232"/>
    </location>
    <ligand>
        <name>a divalent metal cation</name>
        <dbReference type="ChEBI" id="CHEBI:60240"/>
        <label>2</label>
        <note>catalytic</note>
    </ligand>
</feature>
<evidence type="ECO:0000256" key="7">
    <source>
        <dbReference type="RuleBase" id="RU003653"/>
    </source>
</evidence>
<name>L0K4M2_HALHC</name>
<dbReference type="NCBIfam" id="TIGR00500">
    <property type="entry name" value="met_pdase_I"/>
    <property type="match status" value="1"/>
</dbReference>
<dbReference type="PROSITE" id="PS00680">
    <property type="entry name" value="MAP_1"/>
    <property type="match status" value="1"/>
</dbReference>
<comment type="subunit">
    <text evidence="6">Monomer.</text>
</comment>
<gene>
    <name evidence="6" type="primary">map</name>
    <name evidence="9" type="ordered locus">Halha_0210</name>
</gene>
<dbReference type="RefSeq" id="WP_015325949.1">
    <property type="nucleotide sequence ID" value="NC_019978.1"/>
</dbReference>
<evidence type="ECO:0000259" key="8">
    <source>
        <dbReference type="Pfam" id="PF00557"/>
    </source>
</evidence>
<keyword evidence="4 6" id="KW-0479">Metal-binding</keyword>
<dbReference type="InterPro" id="IPR036005">
    <property type="entry name" value="Creatinase/aminopeptidase-like"/>
</dbReference>
<protein>
    <recommendedName>
        <fullName evidence="6 7">Methionine aminopeptidase</fullName>
        <shortName evidence="6">MAP</shortName>
        <shortName evidence="6">MetAP</shortName>
        <ecNumber evidence="6 7">3.4.11.18</ecNumber>
    </recommendedName>
    <alternativeName>
        <fullName evidence="6">Peptidase M</fullName>
    </alternativeName>
</protein>
<feature type="binding site" evidence="6">
    <location>
        <position position="175"/>
    </location>
    <ligand>
        <name>substrate</name>
    </ligand>
</feature>
<dbReference type="HOGENOM" id="CLU_015857_0_1_9"/>
<feature type="binding site" evidence="6">
    <location>
        <position position="105"/>
    </location>
    <ligand>
        <name>a divalent metal cation</name>
        <dbReference type="ChEBI" id="CHEBI:60240"/>
        <label>2</label>
        <note>catalytic</note>
    </ligand>
</feature>
<dbReference type="SUPFAM" id="SSF55920">
    <property type="entry name" value="Creatinase/aminopeptidase"/>
    <property type="match status" value="1"/>
</dbReference>
<comment type="catalytic activity">
    <reaction evidence="6 7">
        <text>Release of N-terminal amino acids, preferentially methionine, from peptides and arylamides.</text>
        <dbReference type="EC" id="3.4.11.18"/>
    </reaction>
</comment>
<dbReference type="GO" id="GO:0046872">
    <property type="term" value="F:metal ion binding"/>
    <property type="evidence" value="ECO:0007669"/>
    <property type="project" value="UniProtKB-UniRule"/>
</dbReference>
<dbReference type="AlphaFoldDB" id="L0K4M2"/>
<evidence type="ECO:0000256" key="6">
    <source>
        <dbReference type="HAMAP-Rule" id="MF_01974"/>
    </source>
</evidence>
<feature type="binding site" evidence="6">
    <location>
        <position position="168"/>
    </location>
    <ligand>
        <name>a divalent metal cation</name>
        <dbReference type="ChEBI" id="CHEBI:60240"/>
        <label>2</label>
        <note>catalytic</note>
    </ligand>
</feature>
<dbReference type="Proteomes" id="UP000010880">
    <property type="component" value="Chromosome"/>
</dbReference>
<organism evidence="9 10">
    <name type="scientific">Halobacteroides halobius (strain ATCC 35273 / DSM 5150 / MD-1)</name>
    <dbReference type="NCBI Taxonomy" id="748449"/>
    <lineage>
        <taxon>Bacteria</taxon>
        <taxon>Bacillati</taxon>
        <taxon>Bacillota</taxon>
        <taxon>Clostridia</taxon>
        <taxon>Halanaerobiales</taxon>
        <taxon>Halobacteroidaceae</taxon>
        <taxon>Halobacteroides</taxon>
    </lineage>
</organism>
<evidence type="ECO:0000256" key="2">
    <source>
        <dbReference type="ARBA" id="ARBA00022438"/>
    </source>
</evidence>
<dbReference type="Gene3D" id="3.90.230.10">
    <property type="entry name" value="Creatinase/methionine aminopeptidase superfamily"/>
    <property type="match status" value="1"/>
</dbReference>
<dbReference type="InterPro" id="IPR002467">
    <property type="entry name" value="Pept_M24A_MAP1"/>
</dbReference>
<dbReference type="STRING" id="748449.Halha_0210"/>
<dbReference type="GO" id="GO:0005829">
    <property type="term" value="C:cytosol"/>
    <property type="evidence" value="ECO:0007669"/>
    <property type="project" value="TreeGrafter"/>
</dbReference>
<dbReference type="HAMAP" id="MF_01974">
    <property type="entry name" value="MetAP_1"/>
    <property type="match status" value="1"/>
</dbReference>
<feature type="binding site" evidence="6">
    <location>
        <position position="232"/>
    </location>
    <ligand>
        <name>a divalent metal cation</name>
        <dbReference type="ChEBI" id="CHEBI:60240"/>
        <label>1</label>
    </ligand>
</feature>
<proteinExistence type="inferred from homology"/>
<dbReference type="InterPro" id="IPR001714">
    <property type="entry name" value="Pept_M24_MAP"/>
</dbReference>
<dbReference type="GO" id="GO:0004239">
    <property type="term" value="F:initiator methionyl aminopeptidase activity"/>
    <property type="evidence" value="ECO:0007669"/>
    <property type="project" value="UniProtKB-UniRule"/>
</dbReference>
<evidence type="ECO:0000256" key="5">
    <source>
        <dbReference type="ARBA" id="ARBA00022801"/>
    </source>
</evidence>
<feature type="binding site" evidence="6">
    <location>
        <position position="94"/>
    </location>
    <ligand>
        <name>a divalent metal cation</name>
        <dbReference type="ChEBI" id="CHEBI:60240"/>
        <label>1</label>
    </ligand>
</feature>
<feature type="binding site" evidence="6">
    <location>
        <position position="77"/>
    </location>
    <ligand>
        <name>substrate</name>
    </ligand>
</feature>
<accession>L0K4M2</accession>
<dbReference type="CDD" id="cd01086">
    <property type="entry name" value="MetAP1"/>
    <property type="match status" value="1"/>
</dbReference>
<sequence length="248" mass="27157">MIIRKSKRELEIMQRAGQLVAKTHNMLAEKIKPGITTQEIDQLAEEFILDHGAKPAFKGYRGFPGTVCVAINEQVVHGIPNSRTLESGDIIGLDIGTIVDGYYGDAARTLPVGDISTTAQNLLEVTEKSLFKGIEQVKVGNRISDISHAVQQCVEQNGYSVVRRFVGHGVGRKMHEDPQIPNFGSPGRGPRLKEGMVLAIEPMVNVGTHKVKTLDDDWTVVTRDSKLSAHFEHTVAVTESGPQILTQI</sequence>
<dbReference type="PANTHER" id="PTHR43330">
    <property type="entry name" value="METHIONINE AMINOPEPTIDASE"/>
    <property type="match status" value="1"/>
</dbReference>
<feature type="binding site" evidence="6">
    <location>
        <position position="105"/>
    </location>
    <ligand>
        <name>a divalent metal cation</name>
        <dbReference type="ChEBI" id="CHEBI:60240"/>
        <label>1</label>
    </ligand>
</feature>
<comment type="cofactor">
    <cofactor evidence="6">
        <name>Co(2+)</name>
        <dbReference type="ChEBI" id="CHEBI:48828"/>
    </cofactor>
    <cofactor evidence="6">
        <name>Zn(2+)</name>
        <dbReference type="ChEBI" id="CHEBI:29105"/>
    </cofactor>
    <cofactor evidence="6">
        <name>Mn(2+)</name>
        <dbReference type="ChEBI" id="CHEBI:29035"/>
    </cofactor>
    <cofactor evidence="6">
        <name>Fe(2+)</name>
        <dbReference type="ChEBI" id="CHEBI:29033"/>
    </cofactor>
    <text evidence="6">Binds 2 divalent metal cations per subunit. Has a high-affinity and a low affinity metal-binding site. The true nature of the physiological cofactor is under debate. The enzyme is active with cobalt, zinc, manganese or divalent iron ions. Most likely, methionine aminopeptidases function as mononuclear Fe(2+)-metalloproteases under physiological conditions, and the catalytically relevant metal-binding site has been assigned to the histidine-containing high-affinity site.</text>
</comment>
<feature type="binding site" evidence="6">
    <location>
        <position position="201"/>
    </location>
    <ligand>
        <name>a divalent metal cation</name>
        <dbReference type="ChEBI" id="CHEBI:60240"/>
        <label>2</label>
        <note>catalytic</note>
    </ligand>
</feature>
<dbReference type="PRINTS" id="PR00599">
    <property type="entry name" value="MAPEPTIDASE"/>
</dbReference>
<evidence type="ECO:0000313" key="9">
    <source>
        <dbReference type="EMBL" id="AGB40222.1"/>
    </source>
</evidence>
<dbReference type="PATRIC" id="fig|748449.3.peg.188"/>
<keyword evidence="5 6" id="KW-0378">Hydrolase</keyword>
<dbReference type="OrthoDB" id="9802055at2"/>
<keyword evidence="3 6" id="KW-0645">Protease</keyword>
<dbReference type="GO" id="GO:0006508">
    <property type="term" value="P:proteolysis"/>
    <property type="evidence" value="ECO:0007669"/>
    <property type="project" value="UniProtKB-KW"/>
</dbReference>
<evidence type="ECO:0000256" key="3">
    <source>
        <dbReference type="ARBA" id="ARBA00022670"/>
    </source>
</evidence>
<dbReference type="GO" id="GO:0070006">
    <property type="term" value="F:metalloaminopeptidase activity"/>
    <property type="evidence" value="ECO:0007669"/>
    <property type="project" value="UniProtKB-UniRule"/>
</dbReference>
<keyword evidence="2 6" id="KW-0031">Aminopeptidase</keyword>
<dbReference type="Pfam" id="PF00557">
    <property type="entry name" value="Peptidase_M24"/>
    <property type="match status" value="1"/>
</dbReference>